<dbReference type="GeneID" id="83155626"/>
<accession>D4LBN1</accession>
<dbReference type="GO" id="GO:0005524">
    <property type="term" value="F:ATP binding"/>
    <property type="evidence" value="ECO:0007669"/>
    <property type="project" value="UniProtKB-KW"/>
</dbReference>
<dbReference type="EMBL" id="FP929052">
    <property type="protein sequence ID" value="CBL17026.1"/>
    <property type="molecule type" value="Genomic_DNA"/>
</dbReference>
<keyword evidence="3 7" id="KW-0418">Kinase</keyword>
<dbReference type="RefSeq" id="WP_015557933.1">
    <property type="nucleotide sequence ID" value="NC_021039.1"/>
</dbReference>
<dbReference type="SUPFAM" id="SSF63999">
    <property type="entry name" value="Thiamin pyrophosphokinase, catalytic domain"/>
    <property type="match status" value="1"/>
</dbReference>
<dbReference type="SUPFAM" id="SSF63862">
    <property type="entry name" value="Thiamin pyrophosphokinase, substrate-binding domain"/>
    <property type="match status" value="1"/>
</dbReference>
<dbReference type="PATRIC" id="fig|213810.4.peg.761"/>
<dbReference type="Gene3D" id="3.40.50.10240">
    <property type="entry name" value="Thiamin pyrophosphokinase, catalytic domain"/>
    <property type="match status" value="1"/>
</dbReference>
<evidence type="ECO:0000313" key="7">
    <source>
        <dbReference type="EMBL" id="CBL17026.1"/>
    </source>
</evidence>
<dbReference type="GO" id="GO:0004788">
    <property type="term" value="F:thiamine diphosphokinase activity"/>
    <property type="evidence" value="ECO:0007669"/>
    <property type="project" value="UniProtKB-UniRule"/>
</dbReference>
<keyword evidence="8" id="KW-1185">Reference proteome</keyword>
<dbReference type="GO" id="GO:0030975">
    <property type="term" value="F:thiamine binding"/>
    <property type="evidence" value="ECO:0007669"/>
    <property type="project" value="InterPro"/>
</dbReference>
<keyword evidence="1 7" id="KW-0808">Transferase</keyword>
<dbReference type="NCBIfam" id="TIGR01378">
    <property type="entry name" value="thi_PPkinase"/>
    <property type="match status" value="1"/>
</dbReference>
<dbReference type="Pfam" id="PF04263">
    <property type="entry name" value="TPK_catalytic"/>
    <property type="match status" value="1"/>
</dbReference>
<evidence type="ECO:0000256" key="4">
    <source>
        <dbReference type="ARBA" id="ARBA00022840"/>
    </source>
</evidence>
<dbReference type="Proteomes" id="UP000007054">
    <property type="component" value="Chromosome"/>
</dbReference>
<dbReference type="SMART" id="SM00983">
    <property type="entry name" value="TPK_B1_binding"/>
    <property type="match status" value="1"/>
</dbReference>
<dbReference type="InterPro" id="IPR007371">
    <property type="entry name" value="TPK_catalytic"/>
</dbReference>
<evidence type="ECO:0000256" key="3">
    <source>
        <dbReference type="ARBA" id="ARBA00022777"/>
    </source>
</evidence>
<protein>
    <recommendedName>
        <fullName evidence="5">Thiamine diphosphokinase</fullName>
        <ecNumber evidence="5">2.7.6.2</ecNumber>
    </recommendedName>
</protein>
<dbReference type="Pfam" id="PF04265">
    <property type="entry name" value="TPK_B1_binding"/>
    <property type="match status" value="1"/>
</dbReference>
<organism evidence="7 8">
    <name type="scientific">Ruminococcus champanellensis (strain DSM 18848 / JCM 17042 / KCTC 15320 / 18P13)</name>
    <dbReference type="NCBI Taxonomy" id="213810"/>
    <lineage>
        <taxon>Bacteria</taxon>
        <taxon>Bacillati</taxon>
        <taxon>Bacillota</taxon>
        <taxon>Clostridia</taxon>
        <taxon>Eubacteriales</taxon>
        <taxon>Oscillospiraceae</taxon>
        <taxon>Ruminococcus</taxon>
    </lineage>
</organism>
<evidence type="ECO:0000259" key="6">
    <source>
        <dbReference type="SMART" id="SM00983"/>
    </source>
</evidence>
<dbReference type="InterPro" id="IPR053149">
    <property type="entry name" value="TPK"/>
</dbReference>
<dbReference type="PANTHER" id="PTHR41299:SF1">
    <property type="entry name" value="THIAMINE PYROPHOSPHOKINASE"/>
    <property type="match status" value="1"/>
</dbReference>
<dbReference type="GO" id="GO:0006772">
    <property type="term" value="P:thiamine metabolic process"/>
    <property type="evidence" value="ECO:0007669"/>
    <property type="project" value="UniProtKB-UniRule"/>
</dbReference>
<dbReference type="EC" id="2.7.6.2" evidence="5"/>
<sequence length="220" mass="24131">MGIEKELTCYIFAGAPMEFLPLVSPEPGDLILCADGGYRYAKVLGLKPDYLVGDFDTLPEREIPQDCQIRRHPIQKDDTDTMLAVKLGLSLGFRRFVLYGAIGGRLDHTIANVQTLLFLYARGAEGVLIGERNEAMLHPPGRRVYPARPDSYFSVFALTTACKGVCLEGVEYPLQDAELTADFPLGVSNHITGEQAAVTLAEGMILLVFSRDRHQSGGRA</sequence>
<evidence type="ECO:0000256" key="1">
    <source>
        <dbReference type="ARBA" id="ARBA00022679"/>
    </source>
</evidence>
<reference evidence="7" key="1">
    <citation type="submission" date="2010-03" db="EMBL/GenBank/DDBJ databases">
        <title>The genome sequence of Ruminococcus sp. 18P13.</title>
        <authorList>
            <consortium name="metaHIT consortium -- http://www.metahit.eu/"/>
            <person name="Pajon A."/>
            <person name="Turner K."/>
            <person name="Parkhill J."/>
            <person name="Bernalier A."/>
        </authorList>
    </citation>
    <scope>NUCLEOTIDE SEQUENCE [LARGE SCALE GENOMIC DNA]</scope>
    <source>
        <strain evidence="7">Type strain: 18P13</strain>
    </source>
</reference>
<dbReference type="InterPro" id="IPR036371">
    <property type="entry name" value="TPK_B1-bd_sf"/>
</dbReference>
<dbReference type="GO" id="GO:0016301">
    <property type="term" value="F:kinase activity"/>
    <property type="evidence" value="ECO:0007669"/>
    <property type="project" value="UniProtKB-KW"/>
</dbReference>
<feature type="domain" description="Thiamin pyrophosphokinase thiamin-binding" evidence="6">
    <location>
        <begin position="141"/>
        <end position="206"/>
    </location>
</feature>
<evidence type="ECO:0000256" key="5">
    <source>
        <dbReference type="NCBIfam" id="TIGR01378"/>
    </source>
</evidence>
<dbReference type="InterPro" id="IPR006282">
    <property type="entry name" value="Thi_PPkinase"/>
</dbReference>
<dbReference type="HOGENOM" id="CLU_044237_1_2_9"/>
<dbReference type="STRING" id="213810.RUM_08460"/>
<dbReference type="KEGG" id="rch:RUM_08460"/>
<name>D4LBN1_RUMC1</name>
<dbReference type="CDD" id="cd07995">
    <property type="entry name" value="TPK"/>
    <property type="match status" value="1"/>
</dbReference>
<gene>
    <name evidence="7" type="ordered locus">RUM_08460</name>
</gene>
<reference evidence="7" key="2">
    <citation type="submission" date="2010-03" db="EMBL/GenBank/DDBJ databases">
        <authorList>
            <person name="Pajon A."/>
        </authorList>
    </citation>
    <scope>NUCLEOTIDE SEQUENCE</scope>
    <source>
        <strain evidence="7">Type strain: 18P13</strain>
    </source>
</reference>
<evidence type="ECO:0000256" key="2">
    <source>
        <dbReference type="ARBA" id="ARBA00022741"/>
    </source>
</evidence>
<dbReference type="PANTHER" id="PTHR41299">
    <property type="entry name" value="THIAMINE PYROPHOSPHOKINASE"/>
    <property type="match status" value="1"/>
</dbReference>
<proteinExistence type="predicted"/>
<evidence type="ECO:0000313" key="8">
    <source>
        <dbReference type="Proteomes" id="UP000007054"/>
    </source>
</evidence>
<keyword evidence="4" id="KW-0067">ATP-binding</keyword>
<dbReference type="AlphaFoldDB" id="D4LBN1"/>
<dbReference type="GO" id="GO:0009229">
    <property type="term" value="P:thiamine diphosphate biosynthetic process"/>
    <property type="evidence" value="ECO:0007669"/>
    <property type="project" value="InterPro"/>
</dbReference>
<dbReference type="InterPro" id="IPR007373">
    <property type="entry name" value="Thiamin_PyroPKinase_B1-bd"/>
</dbReference>
<keyword evidence="2" id="KW-0547">Nucleotide-binding</keyword>
<dbReference type="InterPro" id="IPR036759">
    <property type="entry name" value="TPK_catalytic_sf"/>
</dbReference>